<keyword evidence="1 3" id="KW-0853">WD repeat</keyword>
<evidence type="ECO:0000256" key="2">
    <source>
        <dbReference type="ARBA" id="ARBA00022737"/>
    </source>
</evidence>
<feature type="compositionally biased region" description="Polar residues" evidence="4">
    <location>
        <begin position="435"/>
        <end position="450"/>
    </location>
</feature>
<dbReference type="EMBL" id="JABBWD010000008">
    <property type="protein sequence ID" value="KAG1780628.1"/>
    <property type="molecule type" value="Genomic_DNA"/>
</dbReference>
<dbReference type="AlphaFoldDB" id="A0A9P7A222"/>
<dbReference type="InterPro" id="IPR001680">
    <property type="entry name" value="WD40_rpt"/>
</dbReference>
<dbReference type="OrthoDB" id="10251741at2759"/>
<feature type="repeat" description="WD" evidence="3">
    <location>
        <begin position="157"/>
        <end position="198"/>
    </location>
</feature>
<keyword evidence="6" id="KW-1185">Reference proteome</keyword>
<protein>
    <submittedName>
        <fullName evidence="5">WD40-repeat-containing domain protein</fullName>
    </submittedName>
</protein>
<evidence type="ECO:0000313" key="5">
    <source>
        <dbReference type="EMBL" id="KAG1780628.1"/>
    </source>
</evidence>
<feature type="repeat" description="WD" evidence="3">
    <location>
        <begin position="72"/>
        <end position="104"/>
    </location>
</feature>
<feature type="compositionally biased region" description="Polar residues" evidence="4">
    <location>
        <begin position="347"/>
        <end position="359"/>
    </location>
</feature>
<gene>
    <name evidence="5" type="ORF">EV702DRAFT_1079237</name>
</gene>
<feature type="repeat" description="WD" evidence="3">
    <location>
        <begin position="29"/>
        <end position="70"/>
    </location>
</feature>
<dbReference type="SMART" id="SM00320">
    <property type="entry name" value="WD40"/>
    <property type="match status" value="7"/>
</dbReference>
<organism evidence="5 6">
    <name type="scientific">Suillus placidus</name>
    <dbReference type="NCBI Taxonomy" id="48579"/>
    <lineage>
        <taxon>Eukaryota</taxon>
        <taxon>Fungi</taxon>
        <taxon>Dikarya</taxon>
        <taxon>Basidiomycota</taxon>
        <taxon>Agaricomycotina</taxon>
        <taxon>Agaricomycetes</taxon>
        <taxon>Agaricomycetidae</taxon>
        <taxon>Boletales</taxon>
        <taxon>Suillineae</taxon>
        <taxon>Suillaceae</taxon>
        <taxon>Suillus</taxon>
    </lineage>
</organism>
<dbReference type="InterPro" id="IPR015943">
    <property type="entry name" value="WD40/YVTN_repeat-like_dom_sf"/>
</dbReference>
<reference evidence="5" key="1">
    <citation type="journal article" date="2020" name="New Phytol.">
        <title>Comparative genomics reveals dynamic genome evolution in host specialist ectomycorrhizal fungi.</title>
        <authorList>
            <person name="Lofgren L.A."/>
            <person name="Nguyen N.H."/>
            <person name="Vilgalys R."/>
            <person name="Ruytinx J."/>
            <person name="Liao H.L."/>
            <person name="Branco S."/>
            <person name="Kuo A."/>
            <person name="LaButti K."/>
            <person name="Lipzen A."/>
            <person name="Andreopoulos W."/>
            <person name="Pangilinan J."/>
            <person name="Riley R."/>
            <person name="Hundley H."/>
            <person name="Na H."/>
            <person name="Barry K."/>
            <person name="Grigoriev I.V."/>
            <person name="Stajich J.E."/>
            <person name="Kennedy P.G."/>
        </authorList>
    </citation>
    <scope>NUCLEOTIDE SEQUENCE</scope>
    <source>
        <strain evidence="5">DOB743</strain>
    </source>
</reference>
<proteinExistence type="predicted"/>
<evidence type="ECO:0000313" key="6">
    <source>
        <dbReference type="Proteomes" id="UP000714275"/>
    </source>
</evidence>
<dbReference type="SUPFAM" id="SSF50978">
    <property type="entry name" value="WD40 repeat-like"/>
    <property type="match status" value="1"/>
</dbReference>
<feature type="repeat" description="WD" evidence="3">
    <location>
        <begin position="240"/>
        <end position="281"/>
    </location>
</feature>
<comment type="caution">
    <text evidence="5">The sequence shown here is derived from an EMBL/GenBank/DDBJ whole genome shotgun (WGS) entry which is preliminary data.</text>
</comment>
<sequence>MAAKFFARRTRNEASTPVQWDEPILKYKFEGHDDTILSFVFLHDNVHIVSGSWDGTMRKWNCDTGLLVGEPWEGQGGSIYSLALSPDGKVIACGRVDGSVQQWNTDGEMIAGVWTGDGKVVRSLSWSPIGDHIASGSDDGKFLIRNAEDGKVKVGPIKTEQSYVCSLAYSPLGNRIASGGSNKTICVWCTKTGKLVVGPIQGLGNIVTSLAWSSDSTKLYSASDEFARVFRSKSGVLLNQLKHDNYLYSSALSPNNNVLACVGNDGVVQLWDTKSHQPLSLLFRQDDHKWLNCVSFSPDGRYLAYSGDDKNLTLWMIKDHDVAPRLTAVRDQGHGQLEATQRDARPEQQQGTRPQSPSPSFLDADATGGDGIVEEWHNDPYVNFFKSSQLSLPATTSSPPQSPDPSSARHFWNTISQYSLSSILLRKFFARRARSNSPLQPATTKPNQSMLEGKVPAGKEEGEKDDDRCSVNYPLGASKDKGRQQDEPSADVQNLPLDDPRPFANESTQNIWKRLMQARGKVPTDTKIAPAMKRPEVVEVYAVRGFQRYVVRTPTRKATLPAVTYSAPLPAAHIGGSPQPLSLHEVTVQAGLSSHATVGNGARYFQPTGGHSLQVSPSHFVTNYHTSRDCDSRSSIEGSCNKFLDKICFPCGHYHKNS</sequence>
<name>A0A9P7A222_9AGAM</name>
<accession>A0A9P7A222</accession>
<dbReference type="CDD" id="cd00200">
    <property type="entry name" value="WD40"/>
    <property type="match status" value="1"/>
</dbReference>
<evidence type="ECO:0000256" key="3">
    <source>
        <dbReference type="PROSITE-ProRule" id="PRU00221"/>
    </source>
</evidence>
<dbReference type="Gene3D" id="2.130.10.10">
    <property type="entry name" value="YVTN repeat-like/Quinoprotein amine dehydrogenase"/>
    <property type="match status" value="2"/>
</dbReference>
<dbReference type="GO" id="GO:1990234">
    <property type="term" value="C:transferase complex"/>
    <property type="evidence" value="ECO:0007669"/>
    <property type="project" value="UniProtKB-ARBA"/>
</dbReference>
<feature type="repeat" description="WD" evidence="3">
    <location>
        <begin position="284"/>
        <end position="315"/>
    </location>
</feature>
<feature type="compositionally biased region" description="Basic and acidic residues" evidence="4">
    <location>
        <begin position="457"/>
        <end position="469"/>
    </location>
</feature>
<keyword evidence="2" id="KW-0677">Repeat</keyword>
<dbReference type="PROSITE" id="PS50294">
    <property type="entry name" value="WD_REPEATS_REGION"/>
    <property type="match status" value="3"/>
</dbReference>
<evidence type="ECO:0000256" key="1">
    <source>
        <dbReference type="ARBA" id="ARBA00022574"/>
    </source>
</evidence>
<feature type="region of interest" description="Disordered" evidence="4">
    <location>
        <begin position="337"/>
        <end position="373"/>
    </location>
</feature>
<evidence type="ECO:0000256" key="4">
    <source>
        <dbReference type="SAM" id="MobiDB-lite"/>
    </source>
</evidence>
<feature type="region of interest" description="Disordered" evidence="4">
    <location>
        <begin position="435"/>
        <end position="505"/>
    </location>
</feature>
<dbReference type="PANTHER" id="PTHR22847">
    <property type="entry name" value="WD40 REPEAT PROTEIN"/>
    <property type="match status" value="1"/>
</dbReference>
<dbReference type="Pfam" id="PF00400">
    <property type="entry name" value="WD40"/>
    <property type="match status" value="7"/>
</dbReference>
<dbReference type="Proteomes" id="UP000714275">
    <property type="component" value="Unassembled WGS sequence"/>
</dbReference>
<dbReference type="PROSITE" id="PS50082">
    <property type="entry name" value="WD_REPEATS_2"/>
    <property type="match status" value="5"/>
</dbReference>
<dbReference type="InterPro" id="IPR036322">
    <property type="entry name" value="WD40_repeat_dom_sf"/>
</dbReference>
<dbReference type="PANTHER" id="PTHR22847:SF637">
    <property type="entry name" value="WD REPEAT DOMAIN 5B"/>
    <property type="match status" value="1"/>
</dbReference>